<evidence type="ECO:0000256" key="1">
    <source>
        <dbReference type="SAM" id="MobiDB-lite"/>
    </source>
</evidence>
<accession>A0AAX6IKZ0</accession>
<feature type="region of interest" description="Disordered" evidence="1">
    <location>
        <begin position="1"/>
        <end position="44"/>
    </location>
</feature>
<evidence type="ECO:0000313" key="3">
    <source>
        <dbReference type="Proteomes" id="UP001140949"/>
    </source>
</evidence>
<feature type="compositionally biased region" description="Basic and acidic residues" evidence="1">
    <location>
        <begin position="8"/>
        <end position="19"/>
    </location>
</feature>
<name>A0AAX6IKZ0_IRIPA</name>
<sequence length="89" mass="9430">MNFYGNAGDKELVDTSKNEEDPEGGMSVLGDTTVLGNRDKEAGNQMSNGNMELVIELVGAKKLIMASLALVMGRAGEYGMCAGWLISTL</sequence>
<evidence type="ECO:0000313" key="2">
    <source>
        <dbReference type="EMBL" id="KAJ6853738.1"/>
    </source>
</evidence>
<reference evidence="2" key="2">
    <citation type="submission" date="2023-04" db="EMBL/GenBank/DDBJ databases">
        <authorList>
            <person name="Bruccoleri R.E."/>
            <person name="Oakeley E.J."/>
            <person name="Faust A.-M."/>
            <person name="Dessus-Babus S."/>
            <person name="Altorfer M."/>
            <person name="Burckhardt D."/>
            <person name="Oertli M."/>
            <person name="Naumann U."/>
            <person name="Petersen F."/>
            <person name="Wong J."/>
        </authorList>
    </citation>
    <scope>NUCLEOTIDE SEQUENCE</scope>
    <source>
        <strain evidence="2">GSM-AAB239-AS_SAM_17_03QT</strain>
        <tissue evidence="2">Leaf</tissue>
    </source>
</reference>
<comment type="caution">
    <text evidence="2">The sequence shown here is derived from an EMBL/GenBank/DDBJ whole genome shotgun (WGS) entry which is preliminary data.</text>
</comment>
<dbReference type="EMBL" id="JANAVB010000398">
    <property type="protein sequence ID" value="KAJ6853738.1"/>
    <property type="molecule type" value="Genomic_DNA"/>
</dbReference>
<dbReference type="Proteomes" id="UP001140949">
    <property type="component" value="Unassembled WGS sequence"/>
</dbReference>
<proteinExistence type="predicted"/>
<gene>
    <name evidence="2" type="ORF">M6B38_114045</name>
</gene>
<protein>
    <submittedName>
        <fullName evidence="2">Uncharacterized protein</fullName>
    </submittedName>
</protein>
<keyword evidence="3" id="KW-1185">Reference proteome</keyword>
<dbReference type="AlphaFoldDB" id="A0AAX6IKZ0"/>
<organism evidence="2 3">
    <name type="scientific">Iris pallida</name>
    <name type="common">Sweet iris</name>
    <dbReference type="NCBI Taxonomy" id="29817"/>
    <lineage>
        <taxon>Eukaryota</taxon>
        <taxon>Viridiplantae</taxon>
        <taxon>Streptophyta</taxon>
        <taxon>Embryophyta</taxon>
        <taxon>Tracheophyta</taxon>
        <taxon>Spermatophyta</taxon>
        <taxon>Magnoliopsida</taxon>
        <taxon>Liliopsida</taxon>
        <taxon>Asparagales</taxon>
        <taxon>Iridaceae</taxon>
        <taxon>Iridoideae</taxon>
        <taxon>Irideae</taxon>
        <taxon>Iris</taxon>
    </lineage>
</organism>
<reference evidence="2" key="1">
    <citation type="journal article" date="2023" name="GigaByte">
        <title>Genome assembly of the bearded iris, Iris pallida Lam.</title>
        <authorList>
            <person name="Bruccoleri R.E."/>
            <person name="Oakeley E.J."/>
            <person name="Faust A.M.E."/>
            <person name="Altorfer M."/>
            <person name="Dessus-Babus S."/>
            <person name="Burckhardt D."/>
            <person name="Oertli M."/>
            <person name="Naumann U."/>
            <person name="Petersen F."/>
            <person name="Wong J."/>
        </authorList>
    </citation>
    <scope>NUCLEOTIDE SEQUENCE</scope>
    <source>
        <strain evidence="2">GSM-AAB239-AS_SAM_17_03QT</strain>
    </source>
</reference>